<gene>
    <name evidence="1" type="ORF">A2196_03655</name>
</gene>
<name>A0A1F5HFL2_9BACT</name>
<comment type="caution">
    <text evidence="1">The sequence shown here is derived from an EMBL/GenBank/DDBJ whole genome shotgun (WGS) entry which is preliminary data.</text>
</comment>
<dbReference type="Proteomes" id="UP000176751">
    <property type="component" value="Unassembled WGS sequence"/>
</dbReference>
<dbReference type="STRING" id="1797737.A2196_03655"/>
<dbReference type="AlphaFoldDB" id="A0A1F5HFL2"/>
<protein>
    <submittedName>
        <fullName evidence="1">Uncharacterized protein</fullName>
    </submittedName>
</protein>
<accession>A0A1F5HFL2</accession>
<evidence type="ECO:0000313" key="1">
    <source>
        <dbReference type="EMBL" id="OGE02928.1"/>
    </source>
</evidence>
<dbReference type="EMBL" id="MFCA01000007">
    <property type="protein sequence ID" value="OGE02928.1"/>
    <property type="molecule type" value="Genomic_DNA"/>
</dbReference>
<reference evidence="1 2" key="1">
    <citation type="journal article" date="2016" name="Nat. Commun.">
        <title>Thousands of microbial genomes shed light on interconnected biogeochemical processes in an aquifer system.</title>
        <authorList>
            <person name="Anantharaman K."/>
            <person name="Brown C.T."/>
            <person name="Hug L.A."/>
            <person name="Sharon I."/>
            <person name="Castelle C.J."/>
            <person name="Probst A.J."/>
            <person name="Thomas B.C."/>
            <person name="Singh A."/>
            <person name="Wilkins M.J."/>
            <person name="Karaoz U."/>
            <person name="Brodie E.L."/>
            <person name="Williams K.H."/>
            <person name="Hubbard S.S."/>
            <person name="Banfield J.F."/>
        </authorList>
    </citation>
    <scope>NUCLEOTIDE SEQUENCE [LARGE SCALE GENOMIC DNA]</scope>
</reference>
<proteinExistence type="predicted"/>
<sequence length="60" mass="6982">MKYKKAEFKKQLEILDKLQKMYSGIKKISQTPTYKVIEGENSTAKVNFGPIQYQRGLIKT</sequence>
<evidence type="ECO:0000313" key="2">
    <source>
        <dbReference type="Proteomes" id="UP000176751"/>
    </source>
</evidence>
<organism evidence="1 2">
    <name type="scientific">Candidatus Curtissbacteria bacterium RIFOXYA1_FULL_41_14</name>
    <dbReference type="NCBI Taxonomy" id="1797737"/>
    <lineage>
        <taxon>Bacteria</taxon>
        <taxon>Candidatus Curtissiibacteriota</taxon>
    </lineage>
</organism>